<name>A0A444IRR1_9BACT</name>
<feature type="non-terminal residue" evidence="5">
    <location>
        <position position="1"/>
    </location>
</feature>
<dbReference type="Pfam" id="PF00005">
    <property type="entry name" value="ABC_tran"/>
    <property type="match status" value="1"/>
</dbReference>
<dbReference type="GO" id="GO:0003677">
    <property type="term" value="F:DNA binding"/>
    <property type="evidence" value="ECO:0007669"/>
    <property type="project" value="InterPro"/>
</dbReference>
<dbReference type="EMBL" id="MTKQ01000381">
    <property type="protein sequence ID" value="RWX43497.1"/>
    <property type="molecule type" value="Genomic_DNA"/>
</dbReference>
<gene>
    <name evidence="5" type="ORF">VT99_13812</name>
</gene>
<evidence type="ECO:0000313" key="5">
    <source>
        <dbReference type="EMBL" id="RWX43497.1"/>
    </source>
</evidence>
<dbReference type="Gene3D" id="3.40.50.300">
    <property type="entry name" value="P-loop containing nucleotide triphosphate hydrolases"/>
    <property type="match status" value="1"/>
</dbReference>
<comment type="caution">
    <text evidence="5">The sequence shown here is derived from an EMBL/GenBank/DDBJ whole genome shotgun (WGS) entry which is preliminary data.</text>
</comment>
<dbReference type="SUPFAM" id="SSF52540">
    <property type="entry name" value="P-loop containing nucleoside triphosphate hydrolases"/>
    <property type="match status" value="1"/>
</dbReference>
<dbReference type="Gene3D" id="1.10.287.380">
    <property type="entry name" value="Valyl-tRNA synthetase, C-terminal domain"/>
    <property type="match status" value="1"/>
</dbReference>
<proteinExistence type="predicted"/>
<keyword evidence="2" id="KW-0067">ATP-binding</keyword>
<dbReference type="InterPro" id="IPR051309">
    <property type="entry name" value="ABCF_ATPase"/>
</dbReference>
<evidence type="ECO:0000259" key="4">
    <source>
        <dbReference type="PROSITE" id="PS50893"/>
    </source>
</evidence>
<protein>
    <submittedName>
        <fullName evidence="5">ABC transporter C-terminal domain-containing protein</fullName>
    </submittedName>
</protein>
<dbReference type="InterPro" id="IPR003593">
    <property type="entry name" value="AAA+_ATPase"/>
</dbReference>
<feature type="domain" description="ABC transporter" evidence="4">
    <location>
        <begin position="1"/>
        <end position="237"/>
    </location>
</feature>
<evidence type="ECO:0000256" key="1">
    <source>
        <dbReference type="ARBA" id="ARBA00022741"/>
    </source>
</evidence>
<sequence length="312" mass="34787">CFEGRSLFSDLDLTLSPGTRLGLLGRNGCGKSTLMQILAAAGSDDESSGLQPDSGTVTTADNLRIISFDQRREQLDQEQTLRRALAPDGDSVVYQDRSIHVASWAQRFLFRTDQLETPVSRLSGGEQARILIASLMRQPADILLLDEPTNDLDIPSLNVLEQSLNEFAGALVLVTHDRFMLDRICDQVLGFDGQGNASLFADYGQWLATLDGGGKAEEEKKQRKKKNATKAAAQKTVKKLSYMDQREYDQMEKKILEAESRQEELETEIQTPETAADPAKLAECCEELELVQQEIVDLYSRWEKLEALRNGD</sequence>
<evidence type="ECO:0000313" key="6">
    <source>
        <dbReference type="Proteomes" id="UP000286862"/>
    </source>
</evidence>
<dbReference type="InterPro" id="IPR027417">
    <property type="entry name" value="P-loop_NTPase"/>
</dbReference>
<dbReference type="GO" id="GO:0005524">
    <property type="term" value="F:ATP binding"/>
    <property type="evidence" value="ECO:0007669"/>
    <property type="project" value="UniProtKB-KW"/>
</dbReference>
<evidence type="ECO:0000256" key="3">
    <source>
        <dbReference type="SAM" id="Coils"/>
    </source>
</evidence>
<dbReference type="SMART" id="SM00382">
    <property type="entry name" value="AAA"/>
    <property type="match status" value="1"/>
</dbReference>
<dbReference type="InterPro" id="IPR017871">
    <property type="entry name" value="ABC_transporter-like_CS"/>
</dbReference>
<reference evidence="5 6" key="1">
    <citation type="submission" date="2017-01" db="EMBL/GenBank/DDBJ databases">
        <title>The cable genome- insights into the physiology and evolution of filamentous bacteria capable of sulfide oxidation via long distance electron transfer.</title>
        <authorList>
            <person name="Schreiber L."/>
            <person name="Bjerg J.T."/>
            <person name="Boggild A."/>
            <person name="Van De Vossenberg J."/>
            <person name="Meysman F."/>
            <person name="Nielsen L.P."/>
            <person name="Schramm A."/>
            <person name="Kjeldsen K.U."/>
        </authorList>
    </citation>
    <scope>NUCLEOTIDE SEQUENCE [LARGE SCALE GENOMIC DNA]</scope>
    <source>
        <strain evidence="5">A2</strain>
    </source>
</reference>
<dbReference type="Pfam" id="PF16326">
    <property type="entry name" value="ABC_tran_CTD"/>
    <property type="match status" value="1"/>
</dbReference>
<dbReference type="InterPro" id="IPR032524">
    <property type="entry name" value="ABC_tran_C"/>
</dbReference>
<dbReference type="PANTHER" id="PTHR42855">
    <property type="entry name" value="ABC TRANSPORTER ATP-BINDING SUBUNIT"/>
    <property type="match status" value="1"/>
</dbReference>
<dbReference type="AlphaFoldDB" id="A0A444IRR1"/>
<organism evidence="5 6">
    <name type="scientific">Candidatus Electrothrix marina</name>
    <dbReference type="NCBI Taxonomy" id="1859130"/>
    <lineage>
        <taxon>Bacteria</taxon>
        <taxon>Pseudomonadati</taxon>
        <taxon>Thermodesulfobacteriota</taxon>
        <taxon>Desulfobulbia</taxon>
        <taxon>Desulfobulbales</taxon>
        <taxon>Desulfobulbaceae</taxon>
        <taxon>Candidatus Electrothrix</taxon>
    </lineage>
</organism>
<feature type="coiled-coil region" evidence="3">
    <location>
        <begin position="216"/>
        <end position="268"/>
    </location>
</feature>
<evidence type="ECO:0000256" key="2">
    <source>
        <dbReference type="ARBA" id="ARBA00022840"/>
    </source>
</evidence>
<dbReference type="PANTHER" id="PTHR42855:SF2">
    <property type="entry name" value="DRUG RESISTANCE ABC TRANSPORTER,ATP-BINDING PROTEIN"/>
    <property type="match status" value="1"/>
</dbReference>
<dbReference type="PROSITE" id="PS50893">
    <property type="entry name" value="ABC_TRANSPORTER_2"/>
    <property type="match status" value="1"/>
</dbReference>
<keyword evidence="3" id="KW-0175">Coiled coil</keyword>
<keyword evidence="1" id="KW-0547">Nucleotide-binding</keyword>
<dbReference type="InterPro" id="IPR003439">
    <property type="entry name" value="ABC_transporter-like_ATP-bd"/>
</dbReference>
<dbReference type="PROSITE" id="PS00211">
    <property type="entry name" value="ABC_TRANSPORTER_1"/>
    <property type="match status" value="1"/>
</dbReference>
<dbReference type="GO" id="GO:0016887">
    <property type="term" value="F:ATP hydrolysis activity"/>
    <property type="evidence" value="ECO:0007669"/>
    <property type="project" value="InterPro"/>
</dbReference>
<dbReference type="InterPro" id="IPR037118">
    <property type="entry name" value="Val-tRNA_synth_C_sf"/>
</dbReference>
<dbReference type="CDD" id="cd03221">
    <property type="entry name" value="ABCF_EF-3"/>
    <property type="match status" value="1"/>
</dbReference>
<dbReference type="Proteomes" id="UP000286862">
    <property type="component" value="Unassembled WGS sequence"/>
</dbReference>
<accession>A0A444IRR1</accession>